<keyword evidence="2" id="KW-0812">Transmembrane</keyword>
<sequence length="226" mass="25456">MSPCGHRAYVFLFRGATWSRTRERPDRLRQERSQSAGPHTPRCTPVPLSRSLARSRRRHSLGWTLALLAAGWLLPPLLLLLPPLESQDSRACTGLGVINRPRPRTDRSQETCRYAHALREKPLPAAPALARHRDPPRSSEPGRARGYCVPDPMQTPEQWRSRELAAWSGPVGRPGRNFAGSLMRASGPAGHRNPVSFPRNRIMASPFQARRVWTTPRSSRARMQKC</sequence>
<reference evidence="3" key="2">
    <citation type="submission" date="2013-04" db="UniProtKB">
        <authorList>
            <consortium name="EnsemblPlants"/>
        </authorList>
    </citation>
    <scope>IDENTIFICATION</scope>
</reference>
<keyword evidence="2" id="KW-0472">Membrane</keyword>
<evidence type="ECO:0000256" key="1">
    <source>
        <dbReference type="SAM" id="MobiDB-lite"/>
    </source>
</evidence>
<feature type="compositionally biased region" description="Basic and acidic residues" evidence="1">
    <location>
        <begin position="131"/>
        <end position="143"/>
    </location>
</feature>
<accession>J3L2I5</accession>
<feature type="compositionally biased region" description="Basic and acidic residues" evidence="1">
    <location>
        <begin position="22"/>
        <end position="32"/>
    </location>
</feature>
<keyword evidence="2" id="KW-1133">Transmembrane helix</keyword>
<dbReference type="EnsemblPlants" id="OB01G34410.1">
    <property type="protein sequence ID" value="OB01G34410.1"/>
    <property type="gene ID" value="OB01G34410"/>
</dbReference>
<feature type="region of interest" description="Disordered" evidence="1">
    <location>
        <begin position="128"/>
        <end position="154"/>
    </location>
</feature>
<dbReference type="HOGENOM" id="CLU_1226452_0_0_1"/>
<dbReference type="Gramene" id="OB01G34410.1">
    <property type="protein sequence ID" value="OB01G34410.1"/>
    <property type="gene ID" value="OB01G34410"/>
</dbReference>
<protein>
    <submittedName>
        <fullName evidence="3">Uncharacterized protein</fullName>
    </submittedName>
</protein>
<evidence type="ECO:0000313" key="4">
    <source>
        <dbReference type="Proteomes" id="UP000006038"/>
    </source>
</evidence>
<feature type="region of interest" description="Disordered" evidence="1">
    <location>
        <begin position="22"/>
        <end position="51"/>
    </location>
</feature>
<reference evidence="3" key="1">
    <citation type="journal article" date="2013" name="Nat. Commun.">
        <title>Whole-genome sequencing of Oryza brachyantha reveals mechanisms underlying Oryza genome evolution.</title>
        <authorList>
            <person name="Chen J."/>
            <person name="Huang Q."/>
            <person name="Gao D."/>
            <person name="Wang J."/>
            <person name="Lang Y."/>
            <person name="Liu T."/>
            <person name="Li B."/>
            <person name="Bai Z."/>
            <person name="Luis Goicoechea J."/>
            <person name="Liang C."/>
            <person name="Chen C."/>
            <person name="Zhang W."/>
            <person name="Sun S."/>
            <person name="Liao Y."/>
            <person name="Zhang X."/>
            <person name="Yang L."/>
            <person name="Song C."/>
            <person name="Wang M."/>
            <person name="Shi J."/>
            <person name="Liu G."/>
            <person name="Liu J."/>
            <person name="Zhou H."/>
            <person name="Zhou W."/>
            <person name="Yu Q."/>
            <person name="An N."/>
            <person name="Chen Y."/>
            <person name="Cai Q."/>
            <person name="Wang B."/>
            <person name="Liu B."/>
            <person name="Min J."/>
            <person name="Huang Y."/>
            <person name="Wu H."/>
            <person name="Li Z."/>
            <person name="Zhang Y."/>
            <person name="Yin Y."/>
            <person name="Song W."/>
            <person name="Jiang J."/>
            <person name="Jackson S.A."/>
            <person name="Wing R.A."/>
            <person name="Wang J."/>
            <person name="Chen M."/>
        </authorList>
    </citation>
    <scope>NUCLEOTIDE SEQUENCE [LARGE SCALE GENOMIC DNA]</scope>
    <source>
        <strain evidence="3">cv. IRGC 101232</strain>
    </source>
</reference>
<evidence type="ECO:0000256" key="2">
    <source>
        <dbReference type="SAM" id="Phobius"/>
    </source>
</evidence>
<organism evidence="3">
    <name type="scientific">Oryza brachyantha</name>
    <name type="common">malo sina</name>
    <dbReference type="NCBI Taxonomy" id="4533"/>
    <lineage>
        <taxon>Eukaryota</taxon>
        <taxon>Viridiplantae</taxon>
        <taxon>Streptophyta</taxon>
        <taxon>Embryophyta</taxon>
        <taxon>Tracheophyta</taxon>
        <taxon>Spermatophyta</taxon>
        <taxon>Magnoliopsida</taxon>
        <taxon>Liliopsida</taxon>
        <taxon>Poales</taxon>
        <taxon>Poaceae</taxon>
        <taxon>BOP clade</taxon>
        <taxon>Oryzoideae</taxon>
        <taxon>Oryzeae</taxon>
        <taxon>Oryzinae</taxon>
        <taxon>Oryza</taxon>
    </lineage>
</organism>
<dbReference type="AlphaFoldDB" id="J3L2I5"/>
<feature type="transmembrane region" description="Helical" evidence="2">
    <location>
        <begin position="60"/>
        <end position="81"/>
    </location>
</feature>
<proteinExistence type="predicted"/>
<dbReference type="Proteomes" id="UP000006038">
    <property type="component" value="Chromosome 1"/>
</dbReference>
<evidence type="ECO:0000313" key="3">
    <source>
        <dbReference type="EnsemblPlants" id="OB01G34410.1"/>
    </source>
</evidence>
<name>J3L2I5_ORYBR</name>
<keyword evidence="4" id="KW-1185">Reference proteome</keyword>